<keyword evidence="2" id="KW-0812">Transmembrane</keyword>
<feature type="region of interest" description="Disordered" evidence="1">
    <location>
        <begin position="1"/>
        <end position="39"/>
    </location>
</feature>
<sequence>MVETTANEINRKTTKSDSVKLTTTTTTTTTSTTKTATETTGSEHQPYLVCVIVQTKRIRGLFVYDKVFVLLVLLLFFLSLTGLTQSVDGCLKSSIYYRTKVRTRSHVFAPGEYQPRQWEHTAEASGPLDVRDFQHTVPTKRLVRVTSPHILFDSEEARWMTKVSVCPTLFPWFSSHEVRICVLIRIGRVV</sequence>
<keyword evidence="2" id="KW-1133">Transmembrane helix</keyword>
<evidence type="ECO:0000256" key="2">
    <source>
        <dbReference type="SAM" id="Phobius"/>
    </source>
</evidence>
<evidence type="ECO:0000313" key="3">
    <source>
        <dbReference type="EMBL" id="TPP60527.1"/>
    </source>
</evidence>
<evidence type="ECO:0000256" key="1">
    <source>
        <dbReference type="SAM" id="MobiDB-lite"/>
    </source>
</evidence>
<comment type="caution">
    <text evidence="3">The sequence shown here is derived from an EMBL/GenBank/DDBJ whole genome shotgun (WGS) entry which is preliminary data.</text>
</comment>
<dbReference type="Proteomes" id="UP000316759">
    <property type="component" value="Unassembled WGS sequence"/>
</dbReference>
<evidence type="ECO:0000313" key="4">
    <source>
        <dbReference type="Proteomes" id="UP000316759"/>
    </source>
</evidence>
<keyword evidence="2" id="KW-0472">Membrane</keyword>
<feature type="transmembrane region" description="Helical" evidence="2">
    <location>
        <begin position="67"/>
        <end position="84"/>
    </location>
</feature>
<dbReference type="AlphaFoldDB" id="A0A504YRB9"/>
<feature type="compositionally biased region" description="Low complexity" evidence="1">
    <location>
        <begin position="19"/>
        <end position="39"/>
    </location>
</feature>
<protein>
    <submittedName>
        <fullName evidence="3">Hedgehog protein</fullName>
    </submittedName>
</protein>
<keyword evidence="4" id="KW-1185">Reference proteome</keyword>
<gene>
    <name evidence="3" type="ORF">FGIG_04788</name>
</gene>
<dbReference type="EMBL" id="SUNJ01009317">
    <property type="protein sequence ID" value="TPP60527.1"/>
    <property type="molecule type" value="Genomic_DNA"/>
</dbReference>
<dbReference type="Gene3D" id="3.30.1380.10">
    <property type="match status" value="1"/>
</dbReference>
<dbReference type="InterPro" id="IPR009045">
    <property type="entry name" value="Zn_M74/Hedgehog-like"/>
</dbReference>
<dbReference type="OrthoDB" id="5212at2759"/>
<feature type="compositionally biased region" description="Basic and acidic residues" evidence="1">
    <location>
        <begin position="9"/>
        <end position="18"/>
    </location>
</feature>
<accession>A0A504YRB9</accession>
<dbReference type="SUPFAM" id="SSF55166">
    <property type="entry name" value="Hedgehog/DD-peptidase"/>
    <property type="match status" value="1"/>
</dbReference>
<reference evidence="3 4" key="1">
    <citation type="submission" date="2019-04" db="EMBL/GenBank/DDBJ databases">
        <title>Annotation for the trematode Fasciola gigantica.</title>
        <authorList>
            <person name="Choi Y.-J."/>
        </authorList>
    </citation>
    <scope>NUCLEOTIDE SEQUENCE [LARGE SCALE GENOMIC DNA]</scope>
    <source>
        <strain evidence="3">Uganda_cow_1</strain>
    </source>
</reference>
<name>A0A504YRB9_FASGI</name>
<organism evidence="3 4">
    <name type="scientific">Fasciola gigantica</name>
    <name type="common">Giant liver fluke</name>
    <dbReference type="NCBI Taxonomy" id="46835"/>
    <lineage>
        <taxon>Eukaryota</taxon>
        <taxon>Metazoa</taxon>
        <taxon>Spiralia</taxon>
        <taxon>Lophotrochozoa</taxon>
        <taxon>Platyhelminthes</taxon>
        <taxon>Trematoda</taxon>
        <taxon>Digenea</taxon>
        <taxon>Plagiorchiida</taxon>
        <taxon>Echinostomata</taxon>
        <taxon>Echinostomatoidea</taxon>
        <taxon>Fasciolidae</taxon>
        <taxon>Fasciola</taxon>
    </lineage>
</organism>
<proteinExistence type="predicted"/>